<feature type="chain" id="PRO_5009792453" description="Integral membrane protein" evidence="1">
    <location>
        <begin position="28"/>
        <end position="127"/>
    </location>
</feature>
<accession>A0A0P1FN07</accession>
<dbReference type="Proteomes" id="UP000051887">
    <property type="component" value="Unassembled WGS sequence"/>
</dbReference>
<sequence length="127" mass="14473">MLRTAIFLLSFSALATLVMPPLQPAQAEGFFTMKDRTDFLQQMRGKYISQSGLWMRFDDLGQVKGRVWGRPLLGNWHWKDGQLCTRIFHGTIDQGEFCGVVRSSGATLYIVPDKGRGERQRYSIKAD</sequence>
<keyword evidence="1" id="KW-0732">Signal</keyword>
<evidence type="ECO:0000256" key="1">
    <source>
        <dbReference type="SAM" id="SignalP"/>
    </source>
</evidence>
<evidence type="ECO:0000313" key="4">
    <source>
        <dbReference type="Proteomes" id="UP000051086"/>
    </source>
</evidence>
<dbReference type="EMBL" id="CYSB01000041">
    <property type="protein sequence ID" value="CUH69862.1"/>
    <property type="molecule type" value="Genomic_DNA"/>
</dbReference>
<reference evidence="2 4" key="2">
    <citation type="submission" date="2015-09" db="EMBL/GenBank/DDBJ databases">
        <authorList>
            <person name="Rodrigo-Torres L."/>
            <person name="Arahal D.R."/>
        </authorList>
    </citation>
    <scope>NUCLEOTIDE SEQUENCE [LARGE SCALE GENOMIC DNA]</scope>
    <source>
        <strain evidence="2 4">CECT 5118</strain>
    </source>
</reference>
<feature type="signal peptide" evidence="1">
    <location>
        <begin position="1"/>
        <end position="27"/>
    </location>
</feature>
<reference evidence="3 5" key="1">
    <citation type="submission" date="2015-09" db="EMBL/GenBank/DDBJ databases">
        <authorList>
            <consortium name="Swine Surveillance"/>
        </authorList>
    </citation>
    <scope>NUCLEOTIDE SEQUENCE [LARGE SCALE GENOMIC DNA]</scope>
    <source>
        <strain evidence="3 5">5120</strain>
    </source>
</reference>
<dbReference type="EMBL" id="CYSC01000016">
    <property type="protein sequence ID" value="CUH70930.1"/>
    <property type="molecule type" value="Genomic_DNA"/>
</dbReference>
<keyword evidence="4" id="KW-1185">Reference proteome</keyword>
<dbReference type="AlphaFoldDB" id="A0A0P1FN07"/>
<evidence type="ECO:0000313" key="3">
    <source>
        <dbReference type="EMBL" id="CUH70930.1"/>
    </source>
</evidence>
<evidence type="ECO:0000313" key="5">
    <source>
        <dbReference type="Proteomes" id="UP000051887"/>
    </source>
</evidence>
<proteinExistence type="predicted"/>
<protein>
    <recommendedName>
        <fullName evidence="6">Integral membrane protein</fullName>
    </recommendedName>
</protein>
<dbReference type="RefSeq" id="WP_058242262.1">
    <property type="nucleotide sequence ID" value="NZ_CYSB01000041.1"/>
</dbReference>
<evidence type="ECO:0008006" key="6">
    <source>
        <dbReference type="Google" id="ProtNLM"/>
    </source>
</evidence>
<dbReference type="OrthoDB" id="7874348at2"/>
<gene>
    <name evidence="2" type="ORF">TL5118_03832</name>
    <name evidence="3" type="ORF">TL5120_00710</name>
</gene>
<dbReference type="Proteomes" id="UP000051086">
    <property type="component" value="Unassembled WGS sequence"/>
</dbReference>
<organism evidence="3 5">
    <name type="scientific">Thalassovita autumnalis</name>
    <dbReference type="NCBI Taxonomy" id="2072972"/>
    <lineage>
        <taxon>Bacteria</taxon>
        <taxon>Pseudomonadati</taxon>
        <taxon>Pseudomonadota</taxon>
        <taxon>Alphaproteobacteria</taxon>
        <taxon>Rhodobacterales</taxon>
        <taxon>Roseobacteraceae</taxon>
        <taxon>Thalassovita</taxon>
    </lineage>
</organism>
<name>A0A0P1FN07_9RHOB</name>
<evidence type="ECO:0000313" key="2">
    <source>
        <dbReference type="EMBL" id="CUH69862.1"/>
    </source>
</evidence>